<dbReference type="EMBL" id="LXQA010055046">
    <property type="protein sequence ID" value="MCI04331.1"/>
    <property type="molecule type" value="Genomic_DNA"/>
</dbReference>
<keyword evidence="4" id="KW-1185">Reference proteome</keyword>
<comment type="caution">
    <text evidence="3">The sequence shown here is derived from an EMBL/GenBank/DDBJ whole genome shotgun (WGS) entry which is preliminary data.</text>
</comment>
<feature type="region of interest" description="Disordered" evidence="1">
    <location>
        <begin position="67"/>
        <end position="86"/>
    </location>
</feature>
<protein>
    <submittedName>
        <fullName evidence="3">Putative reverse transcriptase (RNA-dependent DNA polymerase)</fullName>
    </submittedName>
</protein>
<dbReference type="GO" id="GO:0003964">
    <property type="term" value="F:RNA-directed DNA polymerase activity"/>
    <property type="evidence" value="ECO:0007669"/>
    <property type="project" value="UniProtKB-KW"/>
</dbReference>
<feature type="non-terminal residue" evidence="3">
    <location>
        <position position="224"/>
    </location>
</feature>
<reference evidence="3 4" key="1">
    <citation type="journal article" date="2018" name="Front. Plant Sci.">
        <title>Red Clover (Trifolium pratense) and Zigzag Clover (T. medium) - A Picture of Genomic Similarities and Differences.</title>
        <authorList>
            <person name="Dluhosova J."/>
            <person name="Istvanek J."/>
            <person name="Nedelnik J."/>
            <person name="Repkova J."/>
        </authorList>
    </citation>
    <scope>NUCLEOTIDE SEQUENCE [LARGE SCALE GENOMIC DNA]</scope>
    <source>
        <strain evidence="4">cv. 10/8</strain>
        <tissue evidence="3">Leaf</tissue>
    </source>
</reference>
<dbReference type="InterPro" id="IPR013103">
    <property type="entry name" value="RVT_2"/>
</dbReference>
<dbReference type="Pfam" id="PF07727">
    <property type="entry name" value="RVT_2"/>
    <property type="match status" value="1"/>
</dbReference>
<sequence length="224" mass="25604">MHVKFDDKEPDKVSELVEGIASQYDSDDEVSEPIKISEPVEISEPEPVVINSEENLQPKNTFKYKSSHPEELIMGNKDSPRKTRSSFRTEDSLFGLIYMIEPTTVDEALSYDVWIVAMQEELNQFEINDVWSLVPKPSQKNIIGTKWVFRNKLNEQGEVVRIKARLVAQGYSQQEGIDYTETFAPVARLEAIRLLLSYAVNHGITLYQMDVKSAFLNDVISEEV</sequence>
<evidence type="ECO:0000313" key="4">
    <source>
        <dbReference type="Proteomes" id="UP000265520"/>
    </source>
</evidence>
<feature type="domain" description="Reverse transcriptase Ty1/copia-type" evidence="2">
    <location>
        <begin position="128"/>
        <end position="224"/>
    </location>
</feature>
<proteinExistence type="predicted"/>
<accession>A0A392NWZ8</accession>
<dbReference type="AlphaFoldDB" id="A0A392NWZ8"/>
<evidence type="ECO:0000256" key="1">
    <source>
        <dbReference type="SAM" id="MobiDB-lite"/>
    </source>
</evidence>
<dbReference type="Proteomes" id="UP000265520">
    <property type="component" value="Unassembled WGS sequence"/>
</dbReference>
<keyword evidence="3" id="KW-0808">Transferase</keyword>
<evidence type="ECO:0000259" key="2">
    <source>
        <dbReference type="Pfam" id="PF07727"/>
    </source>
</evidence>
<keyword evidence="3" id="KW-0548">Nucleotidyltransferase</keyword>
<organism evidence="3 4">
    <name type="scientific">Trifolium medium</name>
    <dbReference type="NCBI Taxonomy" id="97028"/>
    <lineage>
        <taxon>Eukaryota</taxon>
        <taxon>Viridiplantae</taxon>
        <taxon>Streptophyta</taxon>
        <taxon>Embryophyta</taxon>
        <taxon>Tracheophyta</taxon>
        <taxon>Spermatophyta</taxon>
        <taxon>Magnoliopsida</taxon>
        <taxon>eudicotyledons</taxon>
        <taxon>Gunneridae</taxon>
        <taxon>Pentapetalae</taxon>
        <taxon>rosids</taxon>
        <taxon>fabids</taxon>
        <taxon>Fabales</taxon>
        <taxon>Fabaceae</taxon>
        <taxon>Papilionoideae</taxon>
        <taxon>50 kb inversion clade</taxon>
        <taxon>NPAAA clade</taxon>
        <taxon>Hologalegina</taxon>
        <taxon>IRL clade</taxon>
        <taxon>Trifolieae</taxon>
        <taxon>Trifolium</taxon>
    </lineage>
</organism>
<evidence type="ECO:0000313" key="3">
    <source>
        <dbReference type="EMBL" id="MCI04331.1"/>
    </source>
</evidence>
<keyword evidence="3" id="KW-0695">RNA-directed DNA polymerase</keyword>
<name>A0A392NWZ8_9FABA</name>